<organism evidence="2 3">
    <name type="scientific">Lithohypha guttulata</name>
    <dbReference type="NCBI Taxonomy" id="1690604"/>
    <lineage>
        <taxon>Eukaryota</taxon>
        <taxon>Fungi</taxon>
        <taxon>Dikarya</taxon>
        <taxon>Ascomycota</taxon>
        <taxon>Pezizomycotina</taxon>
        <taxon>Eurotiomycetes</taxon>
        <taxon>Chaetothyriomycetidae</taxon>
        <taxon>Chaetothyriales</taxon>
        <taxon>Trichomeriaceae</taxon>
        <taxon>Lithohypha</taxon>
    </lineage>
</organism>
<feature type="region of interest" description="Disordered" evidence="1">
    <location>
        <begin position="108"/>
        <end position="173"/>
    </location>
</feature>
<reference evidence="2 3" key="1">
    <citation type="submission" date="2023-08" db="EMBL/GenBank/DDBJ databases">
        <title>Black Yeasts Isolated from many extreme environments.</title>
        <authorList>
            <person name="Coleine C."/>
            <person name="Stajich J.E."/>
            <person name="Selbmann L."/>
        </authorList>
    </citation>
    <scope>NUCLEOTIDE SEQUENCE [LARGE SCALE GENOMIC DNA]</scope>
    <source>
        <strain evidence="2 3">CCFEE 5885</strain>
    </source>
</reference>
<evidence type="ECO:0000313" key="2">
    <source>
        <dbReference type="EMBL" id="KAK5100173.1"/>
    </source>
</evidence>
<accession>A0ABR0KLU5</accession>
<dbReference type="EMBL" id="JAVRRG010000007">
    <property type="protein sequence ID" value="KAK5100173.1"/>
    <property type="molecule type" value="Genomic_DNA"/>
</dbReference>
<dbReference type="Proteomes" id="UP001345013">
    <property type="component" value="Unassembled WGS sequence"/>
</dbReference>
<evidence type="ECO:0000313" key="3">
    <source>
        <dbReference type="Proteomes" id="UP001345013"/>
    </source>
</evidence>
<sequence length="202" mass="23917">MARTVSFARPEGARDAFPDEKDVMRTFHKHVKHCDTCYNSLSSWRSGPPLCTKGHNYVVDMQPYFFCKTGKPYSLIDRQQRDEMNRVFVPAEHKYVSTLFEALNAGYSTNPSSRRPQRPKPVVHHPAPVIYEAEPRRHERPTIIIPADRYSGHRSPRSGDRYHEERRHREPRYRGSLYHEDERRRHRHDAEVIYASPGRYHH</sequence>
<protein>
    <submittedName>
        <fullName evidence="2">Uncharacterized protein</fullName>
    </submittedName>
</protein>
<keyword evidence="3" id="KW-1185">Reference proteome</keyword>
<comment type="caution">
    <text evidence="2">The sequence shown here is derived from an EMBL/GenBank/DDBJ whole genome shotgun (WGS) entry which is preliminary data.</text>
</comment>
<evidence type="ECO:0000256" key="1">
    <source>
        <dbReference type="SAM" id="MobiDB-lite"/>
    </source>
</evidence>
<name>A0ABR0KLU5_9EURO</name>
<proteinExistence type="predicted"/>
<feature type="compositionally biased region" description="Basic and acidic residues" evidence="1">
    <location>
        <begin position="157"/>
        <end position="168"/>
    </location>
</feature>
<gene>
    <name evidence="2" type="ORF">LTR24_000968</name>
</gene>